<name>Q2W9T6_PARM1</name>
<dbReference type="InterPro" id="IPR000014">
    <property type="entry name" value="PAS"/>
</dbReference>
<evidence type="ECO:0000313" key="2">
    <source>
        <dbReference type="EMBL" id="BAE49389.1"/>
    </source>
</evidence>
<protein>
    <submittedName>
        <fullName evidence="2">PAS/PAC domain</fullName>
    </submittedName>
</protein>
<dbReference type="STRING" id="342108.amb0585"/>
<evidence type="ECO:0000313" key="3">
    <source>
        <dbReference type="Proteomes" id="UP000007058"/>
    </source>
</evidence>
<dbReference type="CDD" id="cd00130">
    <property type="entry name" value="PAS"/>
    <property type="match status" value="1"/>
</dbReference>
<dbReference type="PROSITE" id="PS50112">
    <property type="entry name" value="PAS"/>
    <property type="match status" value="1"/>
</dbReference>
<dbReference type="Gene3D" id="3.30.450.20">
    <property type="entry name" value="PAS domain"/>
    <property type="match status" value="1"/>
</dbReference>
<dbReference type="NCBIfam" id="TIGR00229">
    <property type="entry name" value="sensory_box"/>
    <property type="match status" value="1"/>
</dbReference>
<feature type="domain" description="PAS" evidence="1">
    <location>
        <begin position="31"/>
        <end position="82"/>
    </location>
</feature>
<sequence length="179" mass="20163">MRGIVMSRPGVYLSGVERTFGADEIIVSKTDTKGRIIYANEVFLRMAGFSEAEILNKPHSIIRHPDMPRCVFKLLWDTIEAGKEIFAYVKNLSKNGDHYWVLAHVTPTFDKSGNIVSYHSNRRSPRRDAVEKAEALYKELLAIENSHSDRKVGMEAAFQAVVAKLQGAGVPYDEFVFSL</sequence>
<accession>Q2W9T6</accession>
<dbReference type="KEGG" id="mag:amb0585"/>
<dbReference type="Proteomes" id="UP000007058">
    <property type="component" value="Chromosome"/>
</dbReference>
<dbReference type="SUPFAM" id="SSF55785">
    <property type="entry name" value="PYP-like sensor domain (PAS domain)"/>
    <property type="match status" value="1"/>
</dbReference>
<dbReference type="Pfam" id="PF08447">
    <property type="entry name" value="PAS_3"/>
    <property type="match status" value="1"/>
</dbReference>
<dbReference type="EMBL" id="AP007255">
    <property type="protein sequence ID" value="BAE49389.1"/>
    <property type="molecule type" value="Genomic_DNA"/>
</dbReference>
<proteinExistence type="predicted"/>
<dbReference type="AlphaFoldDB" id="Q2W9T6"/>
<evidence type="ECO:0000259" key="1">
    <source>
        <dbReference type="PROSITE" id="PS50112"/>
    </source>
</evidence>
<dbReference type="HOGENOM" id="CLU_097884_0_1_5"/>
<keyword evidence="3" id="KW-1185">Reference proteome</keyword>
<organism evidence="2 3">
    <name type="scientific">Paramagnetospirillum magneticum (strain ATCC 700264 / AMB-1)</name>
    <name type="common">Magnetospirillum magneticum</name>
    <dbReference type="NCBI Taxonomy" id="342108"/>
    <lineage>
        <taxon>Bacteria</taxon>
        <taxon>Pseudomonadati</taxon>
        <taxon>Pseudomonadota</taxon>
        <taxon>Alphaproteobacteria</taxon>
        <taxon>Rhodospirillales</taxon>
        <taxon>Magnetospirillaceae</taxon>
        <taxon>Paramagnetospirillum</taxon>
    </lineage>
</organism>
<reference evidence="2 3" key="1">
    <citation type="journal article" date="2005" name="DNA Res.">
        <title>Complete genome sequence of the facultative anaerobic magnetotactic bacterium Magnetospirillum sp. strain AMB-1.</title>
        <authorList>
            <person name="Matsunaga T."/>
            <person name="Okamura Y."/>
            <person name="Fukuda Y."/>
            <person name="Wahyudi A.T."/>
            <person name="Murase Y."/>
            <person name="Takeyama H."/>
        </authorList>
    </citation>
    <scope>NUCLEOTIDE SEQUENCE [LARGE SCALE GENOMIC DNA]</scope>
    <source>
        <strain evidence="3">ATCC 700264 / AMB-1</strain>
    </source>
</reference>
<dbReference type="InterPro" id="IPR035965">
    <property type="entry name" value="PAS-like_dom_sf"/>
</dbReference>
<dbReference type="InterPro" id="IPR013655">
    <property type="entry name" value="PAS_fold_3"/>
</dbReference>
<gene>
    <name evidence="2" type="ordered locus">amb0585</name>
</gene>